<evidence type="ECO:0000256" key="1">
    <source>
        <dbReference type="ARBA" id="ARBA00023002"/>
    </source>
</evidence>
<accession>A0A3E0WY47</accession>
<dbReference type="Gene3D" id="3.40.50.720">
    <property type="entry name" value="NAD(P)-binding Rossmann-like Domain"/>
    <property type="match status" value="1"/>
</dbReference>
<protein>
    <recommendedName>
        <fullName evidence="5">Short-chain dehydrogenase</fullName>
    </recommendedName>
</protein>
<dbReference type="PANTHER" id="PTHR43157">
    <property type="entry name" value="PHOSPHATIDYLINOSITOL-GLYCAN BIOSYNTHESIS CLASS F PROTEIN-RELATED"/>
    <property type="match status" value="1"/>
</dbReference>
<dbReference type="InterPro" id="IPR002347">
    <property type="entry name" value="SDR_fam"/>
</dbReference>
<dbReference type="PROSITE" id="PS00061">
    <property type="entry name" value="ADH_SHORT"/>
    <property type="match status" value="1"/>
</dbReference>
<reference evidence="4" key="1">
    <citation type="submission" date="2017-05" db="EMBL/GenBank/DDBJ databases">
        <authorList>
            <person name="Sharma S."/>
            <person name="Sidhu C."/>
            <person name="Pinnaka A.K."/>
        </authorList>
    </citation>
    <scope>NUCLEOTIDE SEQUENCE [LARGE SCALE GENOMIC DNA]</scope>
    <source>
        <strain evidence="4">AK93</strain>
    </source>
</reference>
<dbReference type="EMBL" id="NFZW01000008">
    <property type="protein sequence ID" value="RFA36827.1"/>
    <property type="molecule type" value="Genomic_DNA"/>
</dbReference>
<organism evidence="3 4">
    <name type="scientific">Alkalilimnicola ehrlichii</name>
    <dbReference type="NCBI Taxonomy" id="351052"/>
    <lineage>
        <taxon>Bacteria</taxon>
        <taxon>Pseudomonadati</taxon>
        <taxon>Pseudomonadota</taxon>
        <taxon>Gammaproteobacteria</taxon>
        <taxon>Chromatiales</taxon>
        <taxon>Ectothiorhodospiraceae</taxon>
        <taxon>Alkalilimnicola</taxon>
    </lineage>
</organism>
<dbReference type="PANTHER" id="PTHR43157:SF31">
    <property type="entry name" value="PHOSPHATIDYLINOSITOL-GLYCAN BIOSYNTHESIS CLASS F PROTEIN"/>
    <property type="match status" value="1"/>
</dbReference>
<dbReference type="SUPFAM" id="SSF51735">
    <property type="entry name" value="NAD(P)-binding Rossmann-fold domains"/>
    <property type="match status" value="1"/>
</dbReference>
<evidence type="ECO:0000313" key="3">
    <source>
        <dbReference type="EMBL" id="RFA36827.1"/>
    </source>
</evidence>
<dbReference type="RefSeq" id="WP_116347771.1">
    <property type="nucleotide sequence ID" value="NZ_NFZW01000008.1"/>
</dbReference>
<keyword evidence="1" id="KW-0560">Oxidoreductase</keyword>
<comment type="similarity">
    <text evidence="2">Belongs to the short-chain dehydrogenases/reductases (SDR) family.</text>
</comment>
<sequence>MKTIVITGVTSGFGRSWLYQLDAAGPAKLFVLARNEVKLASMLAKQALRNELHVIPCDLASLQSVANAADEIRRQTEVVDVLINNAGVWSEDAFTPSADGIELTLAVNHLAPYLLTGKLLDRLTDATQGRVVNTASFRHADANVDTNDIELKNGYSAERAYCNSKLYSILFTKQLAAATAQSALTVNCFDPGIVDTPMLKQAFPKPLTFIYPWFRKHFARAPSKGAETGVYLSLSPACQTISGEYFKDCAVKPLRGFNKNGSP</sequence>
<evidence type="ECO:0008006" key="5">
    <source>
        <dbReference type="Google" id="ProtNLM"/>
    </source>
</evidence>
<name>A0A3E0WY47_9GAMM</name>
<dbReference type="AlphaFoldDB" id="A0A3E0WY47"/>
<evidence type="ECO:0000256" key="2">
    <source>
        <dbReference type="RuleBase" id="RU000363"/>
    </source>
</evidence>
<dbReference type="InterPro" id="IPR036291">
    <property type="entry name" value="NAD(P)-bd_dom_sf"/>
</dbReference>
<dbReference type="PRINTS" id="PR00081">
    <property type="entry name" value="GDHRDH"/>
</dbReference>
<keyword evidence="4" id="KW-1185">Reference proteome</keyword>
<evidence type="ECO:0000313" key="4">
    <source>
        <dbReference type="Proteomes" id="UP000256763"/>
    </source>
</evidence>
<gene>
    <name evidence="3" type="ORF">CAL65_09905</name>
</gene>
<proteinExistence type="inferred from homology"/>
<dbReference type="GO" id="GO:0016491">
    <property type="term" value="F:oxidoreductase activity"/>
    <property type="evidence" value="ECO:0007669"/>
    <property type="project" value="UniProtKB-KW"/>
</dbReference>
<dbReference type="InterPro" id="IPR020904">
    <property type="entry name" value="Sc_DH/Rdtase_CS"/>
</dbReference>
<dbReference type="Pfam" id="PF00106">
    <property type="entry name" value="adh_short"/>
    <property type="match status" value="1"/>
</dbReference>
<dbReference type="Proteomes" id="UP000256763">
    <property type="component" value="Unassembled WGS sequence"/>
</dbReference>
<dbReference type="PRINTS" id="PR00080">
    <property type="entry name" value="SDRFAMILY"/>
</dbReference>
<comment type="caution">
    <text evidence="3">The sequence shown here is derived from an EMBL/GenBank/DDBJ whole genome shotgun (WGS) entry which is preliminary data.</text>
</comment>